<evidence type="ECO:0000313" key="2">
    <source>
        <dbReference type="Proteomes" id="UP000245539"/>
    </source>
</evidence>
<organism evidence="1 2">
    <name type="scientific">Leucothrix pacifica</name>
    <dbReference type="NCBI Taxonomy" id="1247513"/>
    <lineage>
        <taxon>Bacteria</taxon>
        <taxon>Pseudomonadati</taxon>
        <taxon>Pseudomonadota</taxon>
        <taxon>Gammaproteobacteria</taxon>
        <taxon>Thiotrichales</taxon>
        <taxon>Thiotrichaceae</taxon>
        <taxon>Leucothrix</taxon>
    </lineage>
</organism>
<evidence type="ECO:0000313" key="1">
    <source>
        <dbReference type="EMBL" id="PWQ96615.1"/>
    </source>
</evidence>
<gene>
    <name evidence="1" type="ORF">DKW60_12590</name>
</gene>
<dbReference type="Proteomes" id="UP000245539">
    <property type="component" value="Unassembled WGS sequence"/>
</dbReference>
<reference evidence="1 2" key="1">
    <citation type="submission" date="2018-05" db="EMBL/GenBank/DDBJ databases">
        <title>Leucothrix arctica sp. nov., isolated from Arctic seawater.</title>
        <authorList>
            <person name="Choi A."/>
            <person name="Baek K."/>
        </authorList>
    </citation>
    <scope>NUCLEOTIDE SEQUENCE [LARGE SCALE GENOMIC DNA]</scope>
    <source>
        <strain evidence="1 2">JCM 18388</strain>
    </source>
</reference>
<protein>
    <submittedName>
        <fullName evidence="1">Uncharacterized protein</fullName>
    </submittedName>
</protein>
<accession>A0A317CD64</accession>
<proteinExistence type="predicted"/>
<comment type="caution">
    <text evidence="1">The sequence shown here is derived from an EMBL/GenBank/DDBJ whole genome shotgun (WGS) entry which is preliminary data.</text>
</comment>
<dbReference type="AlphaFoldDB" id="A0A317CD64"/>
<dbReference type="EMBL" id="QGKM01000036">
    <property type="protein sequence ID" value="PWQ96615.1"/>
    <property type="molecule type" value="Genomic_DNA"/>
</dbReference>
<name>A0A317CD64_9GAMM</name>
<sequence length="91" mass="10425">MDDLIDQLKRILETRESAMQCGGTYAADRLRTCLSLLDQLNAYQNHPKYEKVLDALLSAKDIWQSALVRHNSNSLKFIEYDVSTGLQKYST</sequence>
<keyword evidence="2" id="KW-1185">Reference proteome</keyword>